<accession>A0AAN9R5Q7</accession>
<name>A0AAN9R5Q7_CANGL</name>
<evidence type="ECO:0000313" key="2">
    <source>
        <dbReference type="Proteomes" id="UP001367508"/>
    </source>
</evidence>
<protein>
    <submittedName>
        <fullName evidence="1">Uncharacterized protein</fullName>
    </submittedName>
</protein>
<reference evidence="1 2" key="1">
    <citation type="submission" date="2024-01" db="EMBL/GenBank/DDBJ databases">
        <title>The genomes of 5 underutilized Papilionoideae crops provide insights into root nodulation and disease resistanc.</title>
        <authorList>
            <person name="Jiang F."/>
        </authorList>
    </citation>
    <scope>NUCLEOTIDE SEQUENCE [LARGE SCALE GENOMIC DNA]</scope>
    <source>
        <strain evidence="1">LVBAO_FW01</strain>
        <tissue evidence="1">Leaves</tissue>
    </source>
</reference>
<proteinExistence type="predicted"/>
<sequence>MWRVGDGCGNNNIIIITCGPDTVYNVSGPDSASKPGVRSAQSPICTAIAIVIDEGQKDRIQKTWNTYLEAFSQIFKVKELQRGPNSIFLTPQHALSSTSNPDPQAMTPFMNHNSCGNLRSLASGRLLLRATIEEEKLRVVDHAAWFTDSTQFLLLPPPMVLCSGTHPSGDKLNTPILLPPNL</sequence>
<gene>
    <name evidence="1" type="ORF">VNO77_02225</name>
</gene>
<dbReference type="Proteomes" id="UP001367508">
    <property type="component" value="Unassembled WGS sequence"/>
</dbReference>
<keyword evidence="2" id="KW-1185">Reference proteome</keyword>
<organism evidence="1 2">
    <name type="scientific">Canavalia gladiata</name>
    <name type="common">Sword bean</name>
    <name type="synonym">Dolichos gladiatus</name>
    <dbReference type="NCBI Taxonomy" id="3824"/>
    <lineage>
        <taxon>Eukaryota</taxon>
        <taxon>Viridiplantae</taxon>
        <taxon>Streptophyta</taxon>
        <taxon>Embryophyta</taxon>
        <taxon>Tracheophyta</taxon>
        <taxon>Spermatophyta</taxon>
        <taxon>Magnoliopsida</taxon>
        <taxon>eudicotyledons</taxon>
        <taxon>Gunneridae</taxon>
        <taxon>Pentapetalae</taxon>
        <taxon>rosids</taxon>
        <taxon>fabids</taxon>
        <taxon>Fabales</taxon>
        <taxon>Fabaceae</taxon>
        <taxon>Papilionoideae</taxon>
        <taxon>50 kb inversion clade</taxon>
        <taxon>NPAAA clade</taxon>
        <taxon>indigoferoid/millettioid clade</taxon>
        <taxon>Phaseoleae</taxon>
        <taxon>Canavalia</taxon>
    </lineage>
</organism>
<dbReference type="AlphaFoldDB" id="A0AAN9R5Q7"/>
<evidence type="ECO:0000313" key="1">
    <source>
        <dbReference type="EMBL" id="KAK7360242.1"/>
    </source>
</evidence>
<dbReference type="EMBL" id="JAYMYQ010000001">
    <property type="protein sequence ID" value="KAK7360242.1"/>
    <property type="molecule type" value="Genomic_DNA"/>
</dbReference>
<comment type="caution">
    <text evidence="1">The sequence shown here is derived from an EMBL/GenBank/DDBJ whole genome shotgun (WGS) entry which is preliminary data.</text>
</comment>